<evidence type="ECO:0008006" key="5">
    <source>
        <dbReference type="Google" id="ProtNLM"/>
    </source>
</evidence>
<dbReference type="PROSITE" id="PS51257">
    <property type="entry name" value="PROKAR_LIPOPROTEIN"/>
    <property type="match status" value="1"/>
</dbReference>
<dbReference type="EMBL" id="PRDK01000006">
    <property type="protein sequence ID" value="MBE8714290.1"/>
    <property type="molecule type" value="Genomic_DNA"/>
</dbReference>
<keyword evidence="4" id="KW-1185">Reference proteome</keyword>
<evidence type="ECO:0000256" key="2">
    <source>
        <dbReference type="SAM" id="SignalP"/>
    </source>
</evidence>
<feature type="signal peptide" evidence="2">
    <location>
        <begin position="1"/>
        <end position="19"/>
    </location>
</feature>
<feature type="region of interest" description="Disordered" evidence="1">
    <location>
        <begin position="26"/>
        <end position="46"/>
    </location>
</feature>
<evidence type="ECO:0000313" key="3">
    <source>
        <dbReference type="EMBL" id="MBE8714290.1"/>
    </source>
</evidence>
<dbReference type="RefSeq" id="WP_196936462.1">
    <property type="nucleotide sequence ID" value="NZ_MU158698.1"/>
</dbReference>
<proteinExistence type="predicted"/>
<keyword evidence="2" id="KW-0732">Signal</keyword>
<organism evidence="3 4">
    <name type="scientific">Sphingobacterium hungaricum</name>
    <dbReference type="NCBI Taxonomy" id="2082723"/>
    <lineage>
        <taxon>Bacteria</taxon>
        <taxon>Pseudomonadati</taxon>
        <taxon>Bacteroidota</taxon>
        <taxon>Sphingobacteriia</taxon>
        <taxon>Sphingobacteriales</taxon>
        <taxon>Sphingobacteriaceae</taxon>
        <taxon>Sphingobacterium</taxon>
    </lineage>
</organism>
<evidence type="ECO:0000256" key="1">
    <source>
        <dbReference type="SAM" id="MobiDB-lite"/>
    </source>
</evidence>
<protein>
    <recommendedName>
        <fullName evidence="5">Lipoprotein</fullName>
    </recommendedName>
</protein>
<feature type="chain" id="PRO_5037552831" description="Lipoprotein" evidence="2">
    <location>
        <begin position="20"/>
        <end position="69"/>
    </location>
</feature>
<sequence length="69" mass="7432">MKTTKLILMLAVGCFFTLAACNNPDANKTDGEPTALPPTNGDETRYNLNQSDTIATPIDTNQVDTSSNR</sequence>
<evidence type="ECO:0000313" key="4">
    <source>
        <dbReference type="Proteomes" id="UP000616201"/>
    </source>
</evidence>
<gene>
    <name evidence="3" type="ORF">C4F49_11405</name>
</gene>
<dbReference type="AlphaFoldDB" id="A0A928UZI0"/>
<accession>A0A928UZI0</accession>
<name>A0A928UZI0_9SPHI</name>
<comment type="caution">
    <text evidence="3">The sequence shown here is derived from an EMBL/GenBank/DDBJ whole genome shotgun (WGS) entry which is preliminary data.</text>
</comment>
<dbReference type="Proteomes" id="UP000616201">
    <property type="component" value="Unassembled WGS sequence"/>
</dbReference>
<reference evidence="3" key="1">
    <citation type="submission" date="2018-02" db="EMBL/GenBank/DDBJ databases">
        <authorList>
            <person name="Vasarhelyi B.M."/>
            <person name="Deshmukh S."/>
            <person name="Balint B."/>
            <person name="Kukolya J."/>
        </authorList>
    </citation>
    <scope>NUCLEOTIDE SEQUENCE</scope>
    <source>
        <strain evidence="3">KB22</strain>
    </source>
</reference>